<name>Q8FMF2_COREF</name>
<sequence length="98" mass="10247">MSRFRSSSPTREVNSLIGMLMAFSARTSANSSVSRTSISCASAGTSVTLTSFMVLLLGELMGVVQSNCLGVPVATFPNALTPRSCSQKPLCLTPMPLS</sequence>
<dbReference type="Proteomes" id="UP000001409">
    <property type="component" value="Chromosome"/>
</dbReference>
<accession>Q8FMF2</accession>
<dbReference type="AlphaFoldDB" id="Q8FMF2"/>
<reference evidence="1 2" key="1">
    <citation type="journal article" date="2003" name="Genome Res.">
        <title>Comparative complete genome sequence analysis of the amino acid replacements responsible for the thermostability of Corynebacterium efficiens.</title>
        <authorList>
            <person name="Nishio Y."/>
            <person name="Nakamura Y."/>
            <person name="Kawarabayasi Y."/>
            <person name="Usuda Y."/>
            <person name="Kimura E."/>
            <person name="Sugimoto S."/>
            <person name="Matsui K."/>
            <person name="Yamagishi A."/>
            <person name="Kikuchi H."/>
            <person name="Ikeo K."/>
            <person name="Gojobori T."/>
        </authorList>
    </citation>
    <scope>NUCLEOTIDE SEQUENCE [LARGE SCALE GENOMIC DNA]</scope>
    <source>
        <strain evidence="2">DSM 44549 / YS-314 / AJ 12310 / JCM 11189 / NBRC 100395</strain>
    </source>
</reference>
<proteinExistence type="predicted"/>
<dbReference type="STRING" id="196164.gene:10743001"/>
<evidence type="ECO:0000313" key="2">
    <source>
        <dbReference type="Proteomes" id="UP000001409"/>
    </source>
</evidence>
<organism evidence="1 2">
    <name type="scientific">Corynebacterium efficiens (strain DSM 44549 / YS-314 / AJ 12310 / JCM 11189 / NBRC 100395)</name>
    <dbReference type="NCBI Taxonomy" id="196164"/>
    <lineage>
        <taxon>Bacteria</taxon>
        <taxon>Bacillati</taxon>
        <taxon>Actinomycetota</taxon>
        <taxon>Actinomycetes</taxon>
        <taxon>Mycobacteriales</taxon>
        <taxon>Corynebacteriaceae</taxon>
        <taxon>Corynebacterium</taxon>
    </lineage>
</organism>
<dbReference type="EMBL" id="BA000035">
    <property type="protein sequence ID" value="BAC19364.1"/>
    <property type="molecule type" value="Genomic_DNA"/>
</dbReference>
<evidence type="ECO:0000313" key="1">
    <source>
        <dbReference type="EMBL" id="BAC19364.1"/>
    </source>
</evidence>
<protein>
    <submittedName>
        <fullName evidence="1">Uncharacterized protein</fullName>
    </submittedName>
</protein>
<dbReference type="KEGG" id="cef:CE2554"/>
<keyword evidence="2" id="KW-1185">Reference proteome</keyword>
<dbReference type="HOGENOM" id="CLU_2328956_0_0_11"/>